<dbReference type="EMBL" id="JAAMPU010000094">
    <property type="protein sequence ID" value="NMH26641.1"/>
    <property type="molecule type" value="Genomic_DNA"/>
</dbReference>
<evidence type="ECO:0000259" key="1">
    <source>
        <dbReference type="SMART" id="SM00471"/>
    </source>
</evidence>
<feature type="domain" description="HD/PDEase" evidence="1">
    <location>
        <begin position="22"/>
        <end position="135"/>
    </location>
</feature>
<comment type="caution">
    <text evidence="2">The sequence shown here is derived from an EMBL/GenBank/DDBJ whole genome shotgun (WGS) entry which is preliminary data.</text>
</comment>
<protein>
    <submittedName>
        <fullName evidence="2">HD domain-containing protein</fullName>
    </submittedName>
</protein>
<organism evidence="2 3">
    <name type="scientific">Flavobacterium silvaticum</name>
    <dbReference type="NCBI Taxonomy" id="1852020"/>
    <lineage>
        <taxon>Bacteria</taxon>
        <taxon>Pseudomonadati</taxon>
        <taxon>Bacteroidota</taxon>
        <taxon>Flavobacteriia</taxon>
        <taxon>Flavobacteriales</taxon>
        <taxon>Flavobacteriaceae</taxon>
        <taxon>Flavobacterium</taxon>
    </lineage>
</organism>
<evidence type="ECO:0000313" key="2">
    <source>
        <dbReference type="EMBL" id="NMH26641.1"/>
    </source>
</evidence>
<dbReference type="Gene3D" id="1.10.3210.10">
    <property type="entry name" value="Hypothetical protein af1432"/>
    <property type="match status" value="1"/>
</dbReference>
<dbReference type="Proteomes" id="UP000712080">
    <property type="component" value="Unassembled WGS sequence"/>
</dbReference>
<sequence>MPDKPEHTFILDKLRTELPPYLHYHRVEHTLDVYECSKHIAQQENVNEKDTRLLLTAAIYHDSGYLYQIDEHESCSCDIARESLVKFGYSQDDIEIICGLIMATRIPQTPKTPLEKIICDADLDYLGRSDFYELGDRLFLEMQHLGTIENREEWDKLQVYFLSNHRFLTETSKKTRQPVQDAHLQQILTKIN</sequence>
<dbReference type="Pfam" id="PF01966">
    <property type="entry name" value="HD"/>
    <property type="match status" value="1"/>
</dbReference>
<proteinExistence type="predicted"/>
<keyword evidence="3" id="KW-1185">Reference proteome</keyword>
<reference evidence="2" key="1">
    <citation type="submission" date="2020-02" db="EMBL/GenBank/DDBJ databases">
        <title>Flavobacterium sp. genome.</title>
        <authorList>
            <person name="Jung H.S."/>
            <person name="Baek J.H."/>
            <person name="Jeon C.O."/>
        </authorList>
    </citation>
    <scope>NUCLEOTIDE SEQUENCE</scope>
    <source>
        <strain evidence="2">SE-s28</strain>
    </source>
</reference>
<accession>A0A972FIL4</accession>
<dbReference type="AlphaFoldDB" id="A0A972FIL4"/>
<dbReference type="InterPro" id="IPR003607">
    <property type="entry name" value="HD/PDEase_dom"/>
</dbReference>
<dbReference type="CDD" id="cd00077">
    <property type="entry name" value="HDc"/>
    <property type="match status" value="1"/>
</dbReference>
<gene>
    <name evidence="2" type="ORF">G6047_01230</name>
</gene>
<dbReference type="RefSeq" id="WP_169525631.1">
    <property type="nucleotide sequence ID" value="NZ_JAAMPU010000094.1"/>
</dbReference>
<evidence type="ECO:0000313" key="3">
    <source>
        <dbReference type="Proteomes" id="UP000712080"/>
    </source>
</evidence>
<dbReference type="SMART" id="SM00471">
    <property type="entry name" value="HDc"/>
    <property type="match status" value="1"/>
</dbReference>
<dbReference type="SUPFAM" id="SSF109604">
    <property type="entry name" value="HD-domain/PDEase-like"/>
    <property type="match status" value="1"/>
</dbReference>
<name>A0A972FIL4_9FLAO</name>
<dbReference type="InterPro" id="IPR006674">
    <property type="entry name" value="HD_domain"/>
</dbReference>